<keyword evidence="8" id="KW-0449">Lipoprotein</keyword>
<evidence type="ECO:0000256" key="6">
    <source>
        <dbReference type="ARBA" id="ARBA00023136"/>
    </source>
</evidence>
<evidence type="ECO:0000256" key="7">
    <source>
        <dbReference type="HAMAP-Rule" id="MF_01147"/>
    </source>
</evidence>
<comment type="caution">
    <text evidence="8">The sequence shown here is derived from an EMBL/GenBank/DDBJ whole genome shotgun (WGS) entry which is preliminary data.</text>
</comment>
<keyword evidence="5 7" id="KW-1133">Transmembrane helix</keyword>
<dbReference type="HAMAP" id="MF_01147">
    <property type="entry name" value="Lgt"/>
    <property type="match status" value="1"/>
</dbReference>
<keyword evidence="2 7" id="KW-1003">Cell membrane</keyword>
<comment type="similarity">
    <text evidence="1 7">Belongs to the Lgt family.</text>
</comment>
<reference evidence="8 9" key="1">
    <citation type="journal article" date="2015" name="Genome Announc.">
        <title>Expanding the biotechnology potential of lactobacilli through comparative genomics of 213 strains and associated genera.</title>
        <authorList>
            <person name="Sun Z."/>
            <person name="Harris H.M."/>
            <person name="McCann A."/>
            <person name="Guo C."/>
            <person name="Argimon S."/>
            <person name="Zhang W."/>
            <person name="Yang X."/>
            <person name="Jeffery I.B."/>
            <person name="Cooney J.C."/>
            <person name="Kagawa T.F."/>
            <person name="Liu W."/>
            <person name="Song Y."/>
            <person name="Salvetti E."/>
            <person name="Wrobel A."/>
            <person name="Rasinkangas P."/>
            <person name="Parkhill J."/>
            <person name="Rea M.C."/>
            <person name="O'Sullivan O."/>
            <person name="Ritari J."/>
            <person name="Douillard F.P."/>
            <person name="Paul Ross R."/>
            <person name="Yang R."/>
            <person name="Briner A.E."/>
            <person name="Felis G.E."/>
            <person name="de Vos W.M."/>
            <person name="Barrangou R."/>
            <person name="Klaenhammer T.R."/>
            <person name="Caufield P.W."/>
            <person name="Cui Y."/>
            <person name="Zhang H."/>
            <person name="O'Toole P.W."/>
        </authorList>
    </citation>
    <scope>NUCLEOTIDE SEQUENCE [LARGE SCALE GENOMIC DNA]</scope>
    <source>
        <strain evidence="8 9">DSM 15946</strain>
    </source>
</reference>
<dbReference type="Proteomes" id="UP000050816">
    <property type="component" value="Unassembled WGS sequence"/>
</dbReference>
<feature type="transmembrane region" description="Helical" evidence="7">
    <location>
        <begin position="237"/>
        <end position="255"/>
    </location>
</feature>
<comment type="pathway">
    <text evidence="7">Protein modification; lipoprotein biosynthesis (diacylglyceryl transfer).</text>
</comment>
<keyword evidence="3 7" id="KW-0808">Transferase</keyword>
<evidence type="ECO:0000256" key="1">
    <source>
        <dbReference type="ARBA" id="ARBA00007150"/>
    </source>
</evidence>
<protein>
    <recommendedName>
        <fullName evidence="7">Phosphatidylglycerol--prolipoprotein diacylglyceryl transferase</fullName>
        <ecNumber evidence="7">2.5.1.145</ecNumber>
    </recommendedName>
</protein>
<feature type="binding site" evidence="7">
    <location>
        <position position="135"/>
    </location>
    <ligand>
        <name>a 1,2-diacyl-sn-glycero-3-phospho-(1'-sn-glycerol)</name>
        <dbReference type="ChEBI" id="CHEBI:64716"/>
    </ligand>
</feature>
<keyword evidence="4 7" id="KW-0812">Transmembrane</keyword>
<dbReference type="RefSeq" id="WP_056954726.1">
    <property type="nucleotide sequence ID" value="NZ_AZFK01000040.1"/>
</dbReference>
<evidence type="ECO:0000313" key="9">
    <source>
        <dbReference type="Proteomes" id="UP000050816"/>
    </source>
</evidence>
<evidence type="ECO:0000256" key="3">
    <source>
        <dbReference type="ARBA" id="ARBA00022679"/>
    </source>
</evidence>
<dbReference type="AlphaFoldDB" id="A0A0R1U9W6"/>
<comment type="function">
    <text evidence="7">Catalyzes the transfer of the diacylglyceryl group from phosphatidylglycerol to the sulfhydryl group of the N-terminal cysteine of a prolipoprotein, the first step in the formation of mature lipoproteins.</text>
</comment>
<sequence length="267" mass="30653">MIKAALNPIAWQWGALQVHWYGVIIATGVVLALVLSIREGRRQGIEEDAFYDFLLYALPVALVCARLYYVIFQWSYYRLHPSEIIAIWDGGIAIYGGLLGGAAVLWWYCRRQQRSAWQFLDIIAPTVIMAQGLGRWGNFFNQEAFGGVTTKAALMAQHLPAWVINQMYIGGAYRVPTFLYESSWDLTGFVLLMLLRHRRHFFKRGEVFLAYVAWYAFGRFFIEGMRTDSLMLGPVRFSQGLSVLLFVIALGAVVYRRRQRTLPWYAA</sequence>
<dbReference type="EMBL" id="AZFK01000040">
    <property type="protein sequence ID" value="KRL89918.1"/>
    <property type="molecule type" value="Genomic_DNA"/>
</dbReference>
<proteinExistence type="inferred from homology"/>
<dbReference type="NCBIfam" id="TIGR00544">
    <property type="entry name" value="lgt"/>
    <property type="match status" value="1"/>
</dbReference>
<dbReference type="InterPro" id="IPR001640">
    <property type="entry name" value="Lgt"/>
</dbReference>
<dbReference type="PANTHER" id="PTHR30589">
    <property type="entry name" value="PROLIPOPROTEIN DIACYLGLYCERYL TRANSFERASE"/>
    <property type="match status" value="1"/>
</dbReference>
<evidence type="ECO:0000256" key="4">
    <source>
        <dbReference type="ARBA" id="ARBA00022692"/>
    </source>
</evidence>
<dbReference type="Pfam" id="PF01790">
    <property type="entry name" value="LGT"/>
    <property type="match status" value="1"/>
</dbReference>
<feature type="transmembrane region" description="Helical" evidence="7">
    <location>
        <begin position="20"/>
        <end position="37"/>
    </location>
</feature>
<dbReference type="UniPathway" id="UPA00664"/>
<dbReference type="EC" id="2.5.1.145" evidence="7"/>
<dbReference type="GO" id="GO:0042158">
    <property type="term" value="P:lipoprotein biosynthetic process"/>
    <property type="evidence" value="ECO:0007669"/>
    <property type="project" value="UniProtKB-UniRule"/>
</dbReference>
<dbReference type="PANTHER" id="PTHR30589:SF0">
    <property type="entry name" value="PHOSPHATIDYLGLYCEROL--PROLIPOPROTEIN DIACYLGLYCERYL TRANSFERASE"/>
    <property type="match status" value="1"/>
</dbReference>
<feature type="transmembrane region" description="Helical" evidence="7">
    <location>
        <begin position="207"/>
        <end position="225"/>
    </location>
</feature>
<comment type="catalytic activity">
    <reaction evidence="7">
        <text>L-cysteinyl-[prolipoprotein] + a 1,2-diacyl-sn-glycero-3-phospho-(1'-sn-glycerol) = an S-1,2-diacyl-sn-glyceryl-L-cysteinyl-[prolipoprotein] + sn-glycerol 1-phosphate + H(+)</text>
        <dbReference type="Rhea" id="RHEA:56712"/>
        <dbReference type="Rhea" id="RHEA-COMP:14679"/>
        <dbReference type="Rhea" id="RHEA-COMP:14680"/>
        <dbReference type="ChEBI" id="CHEBI:15378"/>
        <dbReference type="ChEBI" id="CHEBI:29950"/>
        <dbReference type="ChEBI" id="CHEBI:57685"/>
        <dbReference type="ChEBI" id="CHEBI:64716"/>
        <dbReference type="ChEBI" id="CHEBI:140658"/>
        <dbReference type="EC" id="2.5.1.145"/>
    </reaction>
</comment>
<dbReference type="GO" id="GO:0005886">
    <property type="term" value="C:plasma membrane"/>
    <property type="evidence" value="ECO:0007669"/>
    <property type="project" value="UniProtKB-SubCell"/>
</dbReference>
<evidence type="ECO:0000256" key="2">
    <source>
        <dbReference type="ARBA" id="ARBA00022475"/>
    </source>
</evidence>
<dbReference type="PATRIC" id="fig|1423760.3.peg.1582"/>
<keyword evidence="6 7" id="KW-0472">Membrane</keyword>
<gene>
    <name evidence="7" type="primary">lgt</name>
    <name evidence="8" type="ORF">FC43_GL001511</name>
</gene>
<dbReference type="GO" id="GO:0008961">
    <property type="term" value="F:phosphatidylglycerol-prolipoprotein diacylglyceryl transferase activity"/>
    <property type="evidence" value="ECO:0007669"/>
    <property type="project" value="UniProtKB-UniRule"/>
</dbReference>
<feature type="transmembrane region" description="Helical" evidence="7">
    <location>
        <begin position="49"/>
        <end position="72"/>
    </location>
</feature>
<organism evidence="8 9">
    <name type="scientific">Limosilactobacillus ingluviei DSM 15946</name>
    <dbReference type="NCBI Taxonomy" id="1423760"/>
    <lineage>
        <taxon>Bacteria</taxon>
        <taxon>Bacillati</taxon>
        <taxon>Bacillota</taxon>
        <taxon>Bacilli</taxon>
        <taxon>Lactobacillales</taxon>
        <taxon>Lactobacillaceae</taxon>
        <taxon>Limosilactobacillus</taxon>
    </lineage>
</organism>
<accession>A0A0R1U9W6</accession>
<dbReference type="PROSITE" id="PS01311">
    <property type="entry name" value="LGT"/>
    <property type="match status" value="1"/>
</dbReference>
<feature type="transmembrane region" description="Helical" evidence="7">
    <location>
        <begin position="84"/>
        <end position="109"/>
    </location>
</feature>
<name>A0A0R1U9W6_9LACO</name>
<evidence type="ECO:0000256" key="5">
    <source>
        <dbReference type="ARBA" id="ARBA00022989"/>
    </source>
</evidence>
<comment type="subcellular location">
    <subcellularLocation>
        <location evidence="7">Cell membrane</location>
        <topology evidence="7">Multi-pass membrane protein</topology>
    </subcellularLocation>
</comment>
<evidence type="ECO:0000313" key="8">
    <source>
        <dbReference type="EMBL" id="KRL89918.1"/>
    </source>
</evidence>